<evidence type="ECO:0000313" key="2">
    <source>
        <dbReference type="Proteomes" id="UP000219111"/>
    </source>
</evidence>
<protein>
    <submittedName>
        <fullName evidence="1">Uncharacterized protein</fullName>
    </submittedName>
</protein>
<organism evidence="1 2">
    <name type="scientific">Rhodobacter maris</name>
    <dbReference type="NCBI Taxonomy" id="446682"/>
    <lineage>
        <taxon>Bacteria</taxon>
        <taxon>Pseudomonadati</taxon>
        <taxon>Pseudomonadota</taxon>
        <taxon>Alphaproteobacteria</taxon>
        <taxon>Rhodobacterales</taxon>
        <taxon>Rhodobacter group</taxon>
        <taxon>Rhodobacter</taxon>
    </lineage>
</organism>
<proteinExistence type="predicted"/>
<dbReference type="AlphaFoldDB" id="A0A285S2T5"/>
<dbReference type="EMBL" id="OBMT01000002">
    <property type="protein sequence ID" value="SOB99399.1"/>
    <property type="molecule type" value="Genomic_DNA"/>
</dbReference>
<dbReference type="Proteomes" id="UP000219111">
    <property type="component" value="Unassembled WGS sequence"/>
</dbReference>
<evidence type="ECO:0000313" key="1">
    <source>
        <dbReference type="EMBL" id="SOB99399.1"/>
    </source>
</evidence>
<gene>
    <name evidence="1" type="ORF">SAMN05877831_102163</name>
</gene>
<sequence length="388" mass="41894">MQPSEIQDEETLNAWLDALPGEMRQREVVTFVHRAAMRMLPLFIARLNAEWARKGDLTALPFLRCALISGVYFGNSAPEIENAAAAAYNAASAYVYAAAGVAEADNYAAAAAIAAAAVRASAALAFRDAAAFASASASFTSSAAVAAFWDAVRQDASAIEARALLLSNPLWARQTPDWPQTAWHSAKDWLAANSGHGFWVCWYEAALAGRPLTEDWESHAQLLTDIALIPDADWKQGAEHVAQIIAEIEERFRLLAEARRLKAELAPVLEKSSPAPMGHNHPPEALEEVVPAQSILLIWDTLDEVETELEKLQPDKPLLRRAAGILLHASLEVAKYCGRLADKALQNAAGQIGDSIGKWALPIIAGKLMVGDELLRSFAEALARFAGN</sequence>
<name>A0A285S2T5_9RHOB</name>
<keyword evidence="2" id="KW-1185">Reference proteome</keyword>
<reference evidence="2" key="1">
    <citation type="submission" date="2017-08" db="EMBL/GenBank/DDBJ databases">
        <authorList>
            <person name="Varghese N."/>
            <person name="Submissions S."/>
        </authorList>
    </citation>
    <scope>NUCLEOTIDE SEQUENCE [LARGE SCALE GENOMIC DNA]</scope>
    <source>
        <strain evidence="2">JA276</strain>
    </source>
</reference>
<dbReference type="RefSeq" id="WP_097069044.1">
    <property type="nucleotide sequence ID" value="NZ_OBMT01000002.1"/>
</dbReference>
<accession>A0A285S2T5</accession>
<dbReference type="OrthoDB" id="7877008at2"/>